<reference evidence="2 3" key="1">
    <citation type="submission" date="2017-11" db="EMBL/GenBank/DDBJ databases">
        <title>Infants hospitalized years apart are colonized by the same room-sourced microbial strains.</title>
        <authorList>
            <person name="Brooks B."/>
            <person name="Olm M.R."/>
            <person name="Firek B.A."/>
            <person name="Baker R."/>
            <person name="Thomas B.C."/>
            <person name="Morowitz M.J."/>
            <person name="Banfield J.F."/>
        </authorList>
    </citation>
    <scope>NUCLEOTIDE SEQUENCE [LARGE SCALE GENOMIC DNA]</scope>
    <source>
        <strain evidence="2">S2_009_000_R2_76</strain>
    </source>
</reference>
<organism evidence="2 3">
    <name type="scientific">Pseudopedobacter saltans</name>
    <dbReference type="NCBI Taxonomy" id="151895"/>
    <lineage>
        <taxon>Bacteria</taxon>
        <taxon>Pseudomonadati</taxon>
        <taxon>Bacteroidota</taxon>
        <taxon>Sphingobacteriia</taxon>
        <taxon>Sphingobacteriales</taxon>
        <taxon>Sphingobacteriaceae</taxon>
        <taxon>Pseudopedobacter</taxon>
    </lineage>
</organism>
<dbReference type="InterPro" id="IPR007621">
    <property type="entry name" value="TPM_dom"/>
</dbReference>
<dbReference type="Proteomes" id="UP000249645">
    <property type="component" value="Unassembled WGS sequence"/>
</dbReference>
<name>A0A2W5F9X1_9SPHI</name>
<proteinExistence type="predicted"/>
<comment type="caution">
    <text evidence="2">The sequence shown here is derived from an EMBL/GenBank/DDBJ whole genome shotgun (WGS) entry which is preliminary data.</text>
</comment>
<sequence>MFSIFNTNKPIQFFSADEQERIVTAIQSAEKNTSGEIRVFIENKCRFVDPIDRAYEVFGGLQMEKTEQRNAVLLYIAVKHRQLAIYGDEGIHQKLGQEYWNNEVSSLLQSFDKRDYTQGVIDIVKDLGTALSEKFPYDPKTDKNELPDDLVFGK</sequence>
<dbReference type="AlphaFoldDB" id="A0A2W5F9X1"/>
<dbReference type="Pfam" id="PF04536">
    <property type="entry name" value="TPM_phosphatase"/>
    <property type="match status" value="1"/>
</dbReference>
<evidence type="ECO:0000313" key="2">
    <source>
        <dbReference type="EMBL" id="PZP51024.1"/>
    </source>
</evidence>
<gene>
    <name evidence="2" type="ORF">DI598_04260</name>
</gene>
<dbReference type="PANTHER" id="PTHR30373">
    <property type="entry name" value="UPF0603 PROTEIN YGCG"/>
    <property type="match status" value="1"/>
</dbReference>
<dbReference type="EMBL" id="QFOI01000045">
    <property type="protein sequence ID" value="PZP51024.1"/>
    <property type="molecule type" value="Genomic_DNA"/>
</dbReference>
<evidence type="ECO:0000259" key="1">
    <source>
        <dbReference type="Pfam" id="PF04536"/>
    </source>
</evidence>
<accession>A0A2W5F9X1</accession>
<protein>
    <recommendedName>
        <fullName evidence="1">TPM domain-containing protein</fullName>
    </recommendedName>
</protein>
<dbReference type="Gene3D" id="3.10.310.50">
    <property type="match status" value="1"/>
</dbReference>
<dbReference type="PANTHER" id="PTHR30373:SF8">
    <property type="entry name" value="BLL7265 PROTEIN"/>
    <property type="match status" value="1"/>
</dbReference>
<evidence type="ECO:0000313" key="3">
    <source>
        <dbReference type="Proteomes" id="UP000249645"/>
    </source>
</evidence>
<feature type="domain" description="TPM" evidence="1">
    <location>
        <begin position="12"/>
        <end position="129"/>
    </location>
</feature>